<evidence type="ECO:0000313" key="3">
    <source>
        <dbReference type="Proteomes" id="UP000243723"/>
    </source>
</evidence>
<dbReference type="EMBL" id="NHZQ01000419">
    <property type="protein sequence ID" value="PSK36718.1"/>
    <property type="molecule type" value="Genomic_DNA"/>
</dbReference>
<accession>A0A2P7YL71</accession>
<sequence>MTTPVKSTTPVKAPAKAPAAASTSAAAKEDPAEALKKLEAKTKAVNTNNVARVANSQLVSADEKLHPLVSIKTGKAIDKFPATPKDISKLSLTVVDAILNTLEADRTGKEEEKREKLRVQIGLKPNPA</sequence>
<feature type="region of interest" description="Disordered" evidence="1">
    <location>
        <begin position="107"/>
        <end position="128"/>
    </location>
</feature>
<feature type="compositionally biased region" description="Low complexity" evidence="1">
    <location>
        <begin position="1"/>
        <end position="26"/>
    </location>
</feature>
<proteinExistence type="predicted"/>
<dbReference type="AlphaFoldDB" id="A0A2P7YL71"/>
<organism evidence="2 3">
    <name type="scientific">Elsinoe australis</name>
    <dbReference type="NCBI Taxonomy" id="40998"/>
    <lineage>
        <taxon>Eukaryota</taxon>
        <taxon>Fungi</taxon>
        <taxon>Dikarya</taxon>
        <taxon>Ascomycota</taxon>
        <taxon>Pezizomycotina</taxon>
        <taxon>Dothideomycetes</taxon>
        <taxon>Dothideomycetidae</taxon>
        <taxon>Myriangiales</taxon>
        <taxon>Elsinoaceae</taxon>
        <taxon>Elsinoe</taxon>
    </lineage>
</organism>
<comment type="caution">
    <text evidence="2">The sequence shown here is derived from an EMBL/GenBank/DDBJ whole genome shotgun (WGS) entry which is preliminary data.</text>
</comment>
<evidence type="ECO:0000256" key="1">
    <source>
        <dbReference type="SAM" id="MobiDB-lite"/>
    </source>
</evidence>
<dbReference type="Proteomes" id="UP000243723">
    <property type="component" value="Unassembled WGS sequence"/>
</dbReference>
<name>A0A2P7YL71_9PEZI</name>
<keyword evidence="3" id="KW-1185">Reference proteome</keyword>
<protein>
    <submittedName>
        <fullName evidence="2">Uncharacterized protein</fullName>
    </submittedName>
</protein>
<gene>
    <name evidence="2" type="ORF">B9Z65_1901</name>
</gene>
<dbReference type="OrthoDB" id="5413892at2759"/>
<evidence type="ECO:0000313" key="2">
    <source>
        <dbReference type="EMBL" id="PSK36718.1"/>
    </source>
</evidence>
<feature type="compositionally biased region" description="Basic and acidic residues" evidence="1">
    <location>
        <begin position="107"/>
        <end position="118"/>
    </location>
</feature>
<reference evidence="2 3" key="1">
    <citation type="submission" date="2017-05" db="EMBL/GenBank/DDBJ databases">
        <title>Draft genome sequence of Elsinoe australis.</title>
        <authorList>
            <person name="Cheng Q."/>
        </authorList>
    </citation>
    <scope>NUCLEOTIDE SEQUENCE [LARGE SCALE GENOMIC DNA]</scope>
    <source>
        <strain evidence="2 3">NL1</strain>
    </source>
</reference>
<feature type="region of interest" description="Disordered" evidence="1">
    <location>
        <begin position="1"/>
        <end position="30"/>
    </location>
</feature>